<keyword evidence="3" id="KW-0411">Iron-sulfur</keyword>
<accession>A0A420ZC88</accession>
<dbReference type="SUPFAM" id="SSF52540">
    <property type="entry name" value="P-loop containing nucleoside triphosphate hydrolases"/>
    <property type="match status" value="1"/>
</dbReference>
<dbReference type="PANTHER" id="PTHR43063:SF1">
    <property type="entry name" value="4FE-4S CLUSTER CONTAINING PARA FAMILY ATPASE PROTEIN"/>
    <property type="match status" value="1"/>
</dbReference>
<evidence type="ECO:0000256" key="1">
    <source>
        <dbReference type="ARBA" id="ARBA00022723"/>
    </source>
</evidence>
<keyword evidence="2" id="KW-0408">Iron</keyword>
<name>A0A420ZC88_UNCK3</name>
<dbReference type="GO" id="GO:0051536">
    <property type="term" value="F:iron-sulfur cluster binding"/>
    <property type="evidence" value="ECO:0007669"/>
    <property type="project" value="UniProtKB-KW"/>
</dbReference>
<dbReference type="PROSITE" id="PS00198">
    <property type="entry name" value="4FE4S_FER_1"/>
    <property type="match status" value="1"/>
</dbReference>
<evidence type="ECO:0000256" key="2">
    <source>
        <dbReference type="ARBA" id="ARBA00023004"/>
    </source>
</evidence>
<dbReference type="SUPFAM" id="SSF54862">
    <property type="entry name" value="4Fe-4S ferredoxins"/>
    <property type="match status" value="1"/>
</dbReference>
<dbReference type="AlphaFoldDB" id="A0A420ZC88"/>
<keyword evidence="1" id="KW-0479">Metal-binding</keyword>
<dbReference type="CDD" id="cd03110">
    <property type="entry name" value="SIMIBI_bact_arch"/>
    <property type="match status" value="1"/>
</dbReference>
<dbReference type="InterPro" id="IPR017896">
    <property type="entry name" value="4Fe4S_Fe-S-bd"/>
</dbReference>
<dbReference type="EMBL" id="QMNG01000021">
    <property type="protein sequence ID" value="RLC36920.1"/>
    <property type="molecule type" value="Genomic_DNA"/>
</dbReference>
<dbReference type="GO" id="GO:0046872">
    <property type="term" value="F:metal ion binding"/>
    <property type="evidence" value="ECO:0007669"/>
    <property type="project" value="UniProtKB-KW"/>
</dbReference>
<dbReference type="Pfam" id="PF00037">
    <property type="entry name" value="Fer4"/>
    <property type="match status" value="2"/>
</dbReference>
<reference evidence="5 6" key="1">
    <citation type="submission" date="2018-06" db="EMBL/GenBank/DDBJ databases">
        <title>Extensive metabolic versatility and redundancy in microbially diverse, dynamic hydrothermal sediments.</title>
        <authorList>
            <person name="Dombrowski N."/>
            <person name="Teske A."/>
            <person name="Baker B.J."/>
        </authorList>
    </citation>
    <scope>NUCLEOTIDE SEQUENCE [LARGE SCALE GENOMIC DNA]</scope>
    <source>
        <strain evidence="5">B79_G16</strain>
    </source>
</reference>
<dbReference type="Proteomes" id="UP000281261">
    <property type="component" value="Unassembled WGS sequence"/>
</dbReference>
<feature type="domain" description="4Fe-4S ferredoxin-type" evidence="4">
    <location>
        <begin position="91"/>
        <end position="119"/>
    </location>
</feature>
<evidence type="ECO:0000313" key="6">
    <source>
        <dbReference type="Proteomes" id="UP000281261"/>
    </source>
</evidence>
<feature type="domain" description="4Fe-4S ferredoxin-type" evidence="4">
    <location>
        <begin position="61"/>
        <end position="90"/>
    </location>
</feature>
<comment type="caution">
    <text evidence="5">The sequence shown here is derived from an EMBL/GenBank/DDBJ whole genome shotgun (WGS) entry which is preliminary data.</text>
</comment>
<gene>
    <name evidence="5" type="ORF">DRH29_03460</name>
</gene>
<evidence type="ECO:0000313" key="5">
    <source>
        <dbReference type="EMBL" id="RLC36920.1"/>
    </source>
</evidence>
<organism evidence="5 6">
    <name type="scientific">candidate division Kazan bacterium</name>
    <dbReference type="NCBI Taxonomy" id="2202143"/>
    <lineage>
        <taxon>Bacteria</taxon>
        <taxon>Bacteria division Kazan-3B-28</taxon>
    </lineage>
</organism>
<dbReference type="InterPro" id="IPR017900">
    <property type="entry name" value="4Fe4S_Fe_S_CS"/>
</dbReference>
<sequence>MKIAVASGKGGTGKTTVAANIAATIASQGGQAAYLDCDVEAPNGHIFLKPIIQRRKKASIPVPDVDLDRCDGCGECGKVCQFSAIVAVKGTVLTFPELCHGCGGCSLACPIEAIRERDREIGIVEIGVAGSIKFVAGRLNIGEAMSSPLIRAVKDEMPESGVVILDSPPGTSCPVIEAVQGSDYVLLVTEPTPFGLSDLKLAVDTVRELSIPFGVVVNRWGMGDDRIEEYCQRERISILARIPDDRKIAELYSRGELLVEVSGSMRRIYNDLITRLDNELILFPIGSSVVT</sequence>
<dbReference type="InterPro" id="IPR002586">
    <property type="entry name" value="CobQ/CobB/MinD/ParA_Nub-bd_dom"/>
</dbReference>
<dbReference type="Gene3D" id="3.40.50.300">
    <property type="entry name" value="P-loop containing nucleotide triphosphate hydrolases"/>
    <property type="match status" value="1"/>
</dbReference>
<evidence type="ECO:0000256" key="3">
    <source>
        <dbReference type="ARBA" id="ARBA00023014"/>
    </source>
</evidence>
<dbReference type="Gene3D" id="3.30.70.20">
    <property type="match status" value="1"/>
</dbReference>
<protein>
    <submittedName>
        <fullName evidence="5">(4Fe-4S)-binding protein</fullName>
    </submittedName>
</protein>
<dbReference type="PROSITE" id="PS51379">
    <property type="entry name" value="4FE4S_FER_2"/>
    <property type="match status" value="2"/>
</dbReference>
<dbReference type="InterPro" id="IPR027417">
    <property type="entry name" value="P-loop_NTPase"/>
</dbReference>
<dbReference type="PANTHER" id="PTHR43063">
    <property type="entry name" value="4FE-4S CLUSTER CONTAINING PARA FAMILY ATPASE PROTEIN"/>
    <property type="match status" value="1"/>
</dbReference>
<evidence type="ECO:0000259" key="4">
    <source>
        <dbReference type="PROSITE" id="PS51379"/>
    </source>
</evidence>
<proteinExistence type="predicted"/>
<dbReference type="Pfam" id="PF01656">
    <property type="entry name" value="CbiA"/>
    <property type="match status" value="1"/>
</dbReference>